<accession>A0A9P5RX45</accession>
<keyword evidence="2" id="KW-1185">Reference proteome</keyword>
<reference evidence="1" key="1">
    <citation type="journal article" date="2020" name="Fungal Divers.">
        <title>Resolving the Mortierellaceae phylogeny through synthesis of multi-gene phylogenetics and phylogenomics.</title>
        <authorList>
            <person name="Vandepol N."/>
            <person name="Liber J."/>
            <person name="Desiro A."/>
            <person name="Na H."/>
            <person name="Kennedy M."/>
            <person name="Barry K."/>
            <person name="Grigoriev I.V."/>
            <person name="Miller A.N."/>
            <person name="O'Donnell K."/>
            <person name="Stajich J.E."/>
            <person name="Bonito G."/>
        </authorList>
    </citation>
    <scope>NUCLEOTIDE SEQUENCE</scope>
    <source>
        <strain evidence="1">NRRL 6426</strain>
    </source>
</reference>
<dbReference type="EMBL" id="JAAAUQ010000652">
    <property type="protein sequence ID" value="KAF9148489.1"/>
    <property type="molecule type" value="Genomic_DNA"/>
</dbReference>
<sequence>MDVIKKPTHPLEVSEIRIRIALFLDKKNLVSCMRVNRAWFKDFAGALWHTVCLWAFGPFPRSFTTSVAKYGHLIRHAQGVQVREYVSALRHPTVNSLIELHCQIIHDFITRGLFFDIIRRNQSSLTSLDLDASLCEYDPMEDRSQDGIFFVTIDIPVSGFKLTRLSLKALNVTRVNFSDVLQFSPQLKHLTLFDNVFYSHDSSFKLFQHQGVKTLVASLSQVWVPDIKLPQSPSLLVHFPQLETWERVTYSMPARSVNMPALHRELIHCCPRLINVDFDERDSDPEDIAKLLVWGYTQLKSFRFHYMSLNKDTFAGCLGHQQTLTKIELICLEPLIPYPSGTDRNPNAKDLVPMIFQTYRFLEVFSAKAHRMDIFTAEKQKWRLSALRARGDDRRDAEVGYSSGDDLICHRICRKLLPLRKLKTVWLGTKNYYLAIH</sequence>
<name>A0A9P5RX45_9FUNG</name>
<evidence type="ECO:0008006" key="3">
    <source>
        <dbReference type="Google" id="ProtNLM"/>
    </source>
</evidence>
<dbReference type="SUPFAM" id="SSF81383">
    <property type="entry name" value="F-box domain"/>
    <property type="match status" value="1"/>
</dbReference>
<evidence type="ECO:0000313" key="1">
    <source>
        <dbReference type="EMBL" id="KAF9148489.1"/>
    </source>
</evidence>
<dbReference type="SUPFAM" id="SSF52047">
    <property type="entry name" value="RNI-like"/>
    <property type="match status" value="1"/>
</dbReference>
<evidence type="ECO:0000313" key="2">
    <source>
        <dbReference type="Proteomes" id="UP000748756"/>
    </source>
</evidence>
<organism evidence="1 2">
    <name type="scientific">Linnemannia schmuckeri</name>
    <dbReference type="NCBI Taxonomy" id="64567"/>
    <lineage>
        <taxon>Eukaryota</taxon>
        <taxon>Fungi</taxon>
        <taxon>Fungi incertae sedis</taxon>
        <taxon>Mucoromycota</taxon>
        <taxon>Mortierellomycotina</taxon>
        <taxon>Mortierellomycetes</taxon>
        <taxon>Mortierellales</taxon>
        <taxon>Mortierellaceae</taxon>
        <taxon>Linnemannia</taxon>
    </lineage>
</organism>
<proteinExistence type="predicted"/>
<protein>
    <recommendedName>
        <fullName evidence="3">F-box domain-containing protein</fullName>
    </recommendedName>
</protein>
<dbReference type="Gene3D" id="3.80.10.10">
    <property type="entry name" value="Ribonuclease Inhibitor"/>
    <property type="match status" value="1"/>
</dbReference>
<dbReference type="AlphaFoldDB" id="A0A9P5RX45"/>
<gene>
    <name evidence="1" type="ORF">BG015_009785</name>
</gene>
<dbReference type="InterPro" id="IPR032675">
    <property type="entry name" value="LRR_dom_sf"/>
</dbReference>
<dbReference type="InterPro" id="IPR036047">
    <property type="entry name" value="F-box-like_dom_sf"/>
</dbReference>
<comment type="caution">
    <text evidence="1">The sequence shown here is derived from an EMBL/GenBank/DDBJ whole genome shotgun (WGS) entry which is preliminary data.</text>
</comment>
<dbReference type="Proteomes" id="UP000748756">
    <property type="component" value="Unassembled WGS sequence"/>
</dbReference>
<dbReference type="OrthoDB" id="2360932at2759"/>